<dbReference type="GO" id="GO:0004402">
    <property type="term" value="F:histone acetyltransferase activity"/>
    <property type="evidence" value="ECO:0007669"/>
    <property type="project" value="InterPro"/>
</dbReference>
<evidence type="ECO:0000256" key="13">
    <source>
        <dbReference type="SAM" id="MobiDB-lite"/>
    </source>
</evidence>
<evidence type="ECO:0000256" key="4">
    <source>
        <dbReference type="ARBA" id="ARBA00022679"/>
    </source>
</evidence>
<feature type="domain" description="MYST-type HAT" evidence="14">
    <location>
        <begin position="184"/>
        <end position="470"/>
    </location>
</feature>
<dbReference type="GO" id="GO:0003682">
    <property type="term" value="F:chromatin binding"/>
    <property type="evidence" value="ECO:0007669"/>
    <property type="project" value="TreeGrafter"/>
</dbReference>
<dbReference type="SUPFAM" id="SSF55729">
    <property type="entry name" value="Acyl-CoA N-acyltransferases (Nat)"/>
    <property type="match status" value="1"/>
</dbReference>
<dbReference type="PANTHER" id="PTHR10615:SF161">
    <property type="entry name" value="HISTONE ACETYLTRANSFERASE KAT7"/>
    <property type="match status" value="1"/>
</dbReference>
<accession>A0A1B2JCV9</accession>
<dbReference type="EC" id="2.3.1.48" evidence="3 12"/>
<keyword evidence="16" id="KW-1185">Reference proteome</keyword>
<feature type="region of interest" description="Disordered" evidence="13">
    <location>
        <begin position="34"/>
        <end position="97"/>
    </location>
</feature>
<feature type="active site" description="Proton donor/acceptor" evidence="11">
    <location>
        <position position="363"/>
    </location>
</feature>
<evidence type="ECO:0000256" key="11">
    <source>
        <dbReference type="PIRSR" id="PIRSR602717-51"/>
    </source>
</evidence>
<evidence type="ECO:0000256" key="10">
    <source>
        <dbReference type="ARBA" id="ARBA00023242"/>
    </source>
</evidence>
<dbReference type="FunFam" id="3.40.630.30:FF:000001">
    <property type="entry name" value="Histone acetyltransferase"/>
    <property type="match status" value="1"/>
</dbReference>
<dbReference type="Gene3D" id="3.40.630.30">
    <property type="match status" value="1"/>
</dbReference>
<dbReference type="InterPro" id="IPR002717">
    <property type="entry name" value="HAT_MYST-type"/>
</dbReference>
<dbReference type="PROSITE" id="PS51726">
    <property type="entry name" value="MYST_HAT"/>
    <property type="match status" value="1"/>
</dbReference>
<keyword evidence="8" id="KW-0156">Chromatin regulator</keyword>
<evidence type="ECO:0000256" key="12">
    <source>
        <dbReference type="RuleBase" id="RU361211"/>
    </source>
</evidence>
<dbReference type="InterPro" id="IPR040706">
    <property type="entry name" value="Zf-MYST"/>
</dbReference>
<dbReference type="InterPro" id="IPR036388">
    <property type="entry name" value="WH-like_DNA-bd_sf"/>
</dbReference>
<dbReference type="GO" id="GO:1990467">
    <property type="term" value="C:NuA3a histone acetyltransferase complex"/>
    <property type="evidence" value="ECO:0007669"/>
    <property type="project" value="TreeGrafter"/>
</dbReference>
<sequence length="700" mass="80517">MVEARSRRTAVLNNLKIENNKIFTLLHDEIFKSMDDNSSNTKKQRHLRERKSTPDYNVINSSRLAQARDDSSEPENAGLSQPRSSRAQTSKSSPLKSFMVTLKMNPTRLARVFSTSKEELPYRGILTFEEGNTYNTRPTAETYEMFQAALRDSKQMKKEYGDDTLVKPLDEEELRREAISQSYAPLAKLRCIHFGDKEIDTWYNSPYPEEYTSKYVLHICEHCLKYTDSSFVLDRHLLKCAYKYMPPGNEIYRDRSVSVFEVDGRKNTIYCQNLCLLAKLFLNSKTLYYDVEPFMFYVLYELKPGSEHYSFVGYFSKEKLNSTNYNVSCILTLPTHQRKGYGNFLIEFSYLLTRREYKLGTPEKPLSELGLLSYRNYWKHAVCRSIKWIIDNVSPDMLPFLTVSISDICEISGMVANDVVTALEQLEMLVKQQDQKYGILVDMEVIEQVLNNWDSKNYLKIVPENLIWKSVVLGPSGGINTTSTMVVAAPDSKNPNGSNNESKFANSISIITNFMTDDLEDERDVENQALSAILERVKNNKETYSGSTSELEDVNWEIMHPTITQNRQSIAYKSAGRPSKVDAPIDEEELGIIFNDSDNNTNEEESEDDDYNEDLIDEEEEDEEEEDAENLGDGVIIIGEEEKEGEEVEKAPLLRKAGNADTTRHAKYRRSIRTAKKRHSKLKPVTRPPFRRTRSSRLNS</sequence>
<evidence type="ECO:0000313" key="15">
    <source>
        <dbReference type="EMBL" id="ANZ75827.1"/>
    </source>
</evidence>
<dbReference type="Proteomes" id="UP000094565">
    <property type="component" value="Chromosome 2"/>
</dbReference>
<evidence type="ECO:0000256" key="5">
    <source>
        <dbReference type="ARBA" id="ARBA00022723"/>
    </source>
</evidence>
<feature type="compositionally biased region" description="Basic residues" evidence="13">
    <location>
        <begin position="665"/>
        <end position="700"/>
    </location>
</feature>
<dbReference type="FunFam" id="3.30.60.60:FF:000001">
    <property type="entry name" value="Histone acetyltransferase"/>
    <property type="match status" value="1"/>
</dbReference>
<dbReference type="Pfam" id="PF17772">
    <property type="entry name" value="zf-MYST"/>
    <property type="match status" value="1"/>
</dbReference>
<evidence type="ECO:0000256" key="9">
    <source>
        <dbReference type="ARBA" id="ARBA00022990"/>
    </source>
</evidence>
<organism evidence="15 16">
    <name type="scientific">Komagataella pastoris</name>
    <name type="common">Yeast</name>
    <name type="synonym">Pichia pastoris</name>
    <dbReference type="NCBI Taxonomy" id="4922"/>
    <lineage>
        <taxon>Eukaryota</taxon>
        <taxon>Fungi</taxon>
        <taxon>Dikarya</taxon>
        <taxon>Ascomycota</taxon>
        <taxon>Saccharomycotina</taxon>
        <taxon>Pichiomycetes</taxon>
        <taxon>Pichiales</taxon>
        <taxon>Pichiaceae</taxon>
        <taxon>Komagataella</taxon>
    </lineage>
</organism>
<dbReference type="GO" id="GO:0006357">
    <property type="term" value="P:regulation of transcription by RNA polymerase II"/>
    <property type="evidence" value="ECO:0007669"/>
    <property type="project" value="TreeGrafter"/>
</dbReference>
<proteinExistence type="inferred from homology"/>
<keyword evidence="7" id="KW-0862">Zinc</keyword>
<dbReference type="GO" id="GO:0003712">
    <property type="term" value="F:transcription coregulator activity"/>
    <property type="evidence" value="ECO:0007669"/>
    <property type="project" value="TreeGrafter"/>
</dbReference>
<dbReference type="GO" id="GO:0031507">
    <property type="term" value="P:heterochromatin formation"/>
    <property type="evidence" value="ECO:0007669"/>
    <property type="project" value="UniProtKB-ARBA"/>
</dbReference>
<evidence type="ECO:0000256" key="2">
    <source>
        <dbReference type="ARBA" id="ARBA00010107"/>
    </source>
</evidence>
<evidence type="ECO:0000256" key="3">
    <source>
        <dbReference type="ARBA" id="ARBA00013184"/>
    </source>
</evidence>
<dbReference type="GO" id="GO:0008270">
    <property type="term" value="F:zinc ion binding"/>
    <property type="evidence" value="ECO:0007669"/>
    <property type="project" value="UniProtKB-KW"/>
</dbReference>
<evidence type="ECO:0000259" key="14">
    <source>
        <dbReference type="PROSITE" id="PS51726"/>
    </source>
</evidence>
<keyword evidence="6" id="KW-0863">Zinc-finger</keyword>
<comment type="similarity">
    <text evidence="2 12">Belongs to the MYST (SAS/MOZ) family.</text>
</comment>
<feature type="compositionally biased region" description="Acidic residues" evidence="13">
    <location>
        <begin position="601"/>
        <end position="630"/>
    </location>
</feature>
<dbReference type="Gene3D" id="3.30.60.60">
    <property type="entry name" value="N-acetyl transferase-like"/>
    <property type="match status" value="1"/>
</dbReference>
<keyword evidence="9" id="KW-0007">Acetylation</keyword>
<reference evidence="15 16" key="1">
    <citation type="submission" date="2016-02" db="EMBL/GenBank/DDBJ databases">
        <title>Comparative genomic and transcriptomic foundation for Pichia pastoris.</title>
        <authorList>
            <person name="Love K.R."/>
            <person name="Shah K.A."/>
            <person name="Whittaker C.A."/>
            <person name="Wu J."/>
            <person name="Bartlett M.C."/>
            <person name="Ma D."/>
            <person name="Leeson R.L."/>
            <person name="Priest M."/>
            <person name="Young S.K."/>
            <person name="Love J.C."/>
        </authorList>
    </citation>
    <scope>NUCLEOTIDE SEQUENCE [LARGE SCALE GENOMIC DNA]</scope>
    <source>
        <strain evidence="15 16">ATCC 28485</strain>
    </source>
</reference>
<dbReference type="GO" id="GO:0005634">
    <property type="term" value="C:nucleus"/>
    <property type="evidence" value="ECO:0007669"/>
    <property type="project" value="UniProtKB-SubCell"/>
</dbReference>
<evidence type="ECO:0000313" key="16">
    <source>
        <dbReference type="Proteomes" id="UP000094565"/>
    </source>
</evidence>
<gene>
    <name evidence="15" type="primary">SAS3</name>
    <name evidence="15" type="ORF">ATY40_BA7502095</name>
</gene>
<dbReference type="InterPro" id="IPR050603">
    <property type="entry name" value="MYST_HAT"/>
</dbReference>
<comment type="subcellular location">
    <subcellularLocation>
        <location evidence="1 12">Nucleus</location>
    </subcellularLocation>
</comment>
<dbReference type="OrthoDB" id="787137at2759"/>
<name>A0A1B2JCV9_PICPA</name>
<keyword evidence="4" id="KW-0808">Transferase</keyword>
<feature type="region of interest" description="Disordered" evidence="13">
    <location>
        <begin position="587"/>
        <end position="700"/>
    </location>
</feature>
<feature type="compositionally biased region" description="Polar residues" evidence="13">
    <location>
        <begin position="54"/>
        <end position="64"/>
    </location>
</feature>
<evidence type="ECO:0000256" key="1">
    <source>
        <dbReference type="ARBA" id="ARBA00004123"/>
    </source>
</evidence>
<dbReference type="PANTHER" id="PTHR10615">
    <property type="entry name" value="HISTONE ACETYLTRANSFERASE"/>
    <property type="match status" value="1"/>
</dbReference>
<evidence type="ECO:0000256" key="7">
    <source>
        <dbReference type="ARBA" id="ARBA00022833"/>
    </source>
</evidence>
<protein>
    <recommendedName>
        <fullName evidence="3 12">Histone acetyltransferase</fullName>
        <ecNumber evidence="3 12">2.3.1.48</ecNumber>
    </recommendedName>
</protein>
<comment type="catalytic activity">
    <reaction evidence="12">
        <text>L-lysyl-[protein] + acetyl-CoA = N(6)-acetyl-L-lysyl-[protein] + CoA + H(+)</text>
        <dbReference type="Rhea" id="RHEA:45948"/>
        <dbReference type="Rhea" id="RHEA-COMP:9752"/>
        <dbReference type="Rhea" id="RHEA-COMP:10731"/>
        <dbReference type="ChEBI" id="CHEBI:15378"/>
        <dbReference type="ChEBI" id="CHEBI:29969"/>
        <dbReference type="ChEBI" id="CHEBI:57287"/>
        <dbReference type="ChEBI" id="CHEBI:57288"/>
        <dbReference type="ChEBI" id="CHEBI:61930"/>
        <dbReference type="EC" id="2.3.1.48"/>
    </reaction>
</comment>
<evidence type="ECO:0000256" key="8">
    <source>
        <dbReference type="ARBA" id="ARBA00022853"/>
    </source>
</evidence>
<dbReference type="EMBL" id="CP014585">
    <property type="protein sequence ID" value="ANZ75827.1"/>
    <property type="molecule type" value="Genomic_DNA"/>
</dbReference>
<dbReference type="Gene3D" id="1.10.10.10">
    <property type="entry name" value="Winged helix-like DNA-binding domain superfamily/Winged helix DNA-binding domain"/>
    <property type="match status" value="1"/>
</dbReference>
<dbReference type="AlphaFoldDB" id="A0A1B2JCV9"/>
<feature type="compositionally biased region" description="Polar residues" evidence="13">
    <location>
        <begin position="78"/>
        <end position="95"/>
    </location>
</feature>
<dbReference type="Pfam" id="PF01853">
    <property type="entry name" value="MOZ_SAS"/>
    <property type="match status" value="1"/>
</dbReference>
<evidence type="ECO:0000256" key="6">
    <source>
        <dbReference type="ARBA" id="ARBA00022771"/>
    </source>
</evidence>
<keyword evidence="10 12" id="KW-0539">Nucleus</keyword>
<dbReference type="InterPro" id="IPR016181">
    <property type="entry name" value="Acyl_CoA_acyltransferase"/>
</dbReference>
<keyword evidence="5" id="KW-0479">Metal-binding</keyword>